<accession>A0A8J2PYE6</accession>
<dbReference type="EMBL" id="CAJVCH010567815">
    <property type="protein sequence ID" value="CAG7832962.1"/>
    <property type="molecule type" value="Genomic_DNA"/>
</dbReference>
<feature type="non-terminal residue" evidence="1">
    <location>
        <position position="1"/>
    </location>
</feature>
<dbReference type="AlphaFoldDB" id="A0A8J2PYE6"/>
<name>A0A8J2PYE6_9HEXA</name>
<sequence>SLHASIGALKILVSRDGRRHGNPFQNLCILFQTPAICTCRWMANCYGKYLLMVNGDIFIPAIGRGISHRKAYGISHDCLRGLSDCLPSGFTRLGSEAILTHFQFTFCVKSLP</sequence>
<dbReference type="Proteomes" id="UP000708208">
    <property type="component" value="Unassembled WGS sequence"/>
</dbReference>
<keyword evidence="2" id="KW-1185">Reference proteome</keyword>
<reference evidence="1" key="1">
    <citation type="submission" date="2021-06" db="EMBL/GenBank/DDBJ databases">
        <authorList>
            <person name="Hodson N. C."/>
            <person name="Mongue J. A."/>
            <person name="Jaron S. K."/>
        </authorList>
    </citation>
    <scope>NUCLEOTIDE SEQUENCE</scope>
</reference>
<evidence type="ECO:0000313" key="1">
    <source>
        <dbReference type="EMBL" id="CAG7832962.1"/>
    </source>
</evidence>
<protein>
    <submittedName>
        <fullName evidence="1">Uncharacterized protein</fullName>
    </submittedName>
</protein>
<evidence type="ECO:0000313" key="2">
    <source>
        <dbReference type="Proteomes" id="UP000708208"/>
    </source>
</evidence>
<organism evidence="1 2">
    <name type="scientific">Allacma fusca</name>
    <dbReference type="NCBI Taxonomy" id="39272"/>
    <lineage>
        <taxon>Eukaryota</taxon>
        <taxon>Metazoa</taxon>
        <taxon>Ecdysozoa</taxon>
        <taxon>Arthropoda</taxon>
        <taxon>Hexapoda</taxon>
        <taxon>Collembola</taxon>
        <taxon>Symphypleona</taxon>
        <taxon>Sminthuridae</taxon>
        <taxon>Allacma</taxon>
    </lineage>
</organism>
<comment type="caution">
    <text evidence="1">The sequence shown here is derived from an EMBL/GenBank/DDBJ whole genome shotgun (WGS) entry which is preliminary data.</text>
</comment>
<gene>
    <name evidence="1" type="ORF">AFUS01_LOCUS42615</name>
</gene>
<proteinExistence type="predicted"/>